<dbReference type="EMBL" id="JACHMN010000003">
    <property type="protein sequence ID" value="MBB5873554.1"/>
    <property type="molecule type" value="Genomic_DNA"/>
</dbReference>
<comment type="caution">
    <text evidence="1">The sequence shown here is derived from an EMBL/GenBank/DDBJ whole genome shotgun (WGS) entry which is preliminary data.</text>
</comment>
<evidence type="ECO:0000313" key="1">
    <source>
        <dbReference type="EMBL" id="MBB5873554.1"/>
    </source>
</evidence>
<sequence>MTDELLAIVTMIVAADDEERCRGIVEQATARLDSAVQAVRPDADRPGRWNVLVHATDPRWLGDGSDDSYATVVTDVLARLGVPPGAVEVKAARPTAYAVLGTAESPVPAIEWTLVEAWDVDDHPGDDEPAELLGEGEELTEAELAELAGLLETRVWLVADLRGHDQQSAGQVVAGLAERLQESTDTATITGYQPLDGGLLRVALYLGGTRADPADAIDAVIQRIAAKTQTPPTEWTIDRTEPVGAVWTSRRGPERGITRIELRAGHTDAP</sequence>
<dbReference type="AlphaFoldDB" id="A0A841BZJ2"/>
<keyword evidence="2" id="KW-1185">Reference proteome</keyword>
<reference evidence="1 2" key="1">
    <citation type="submission" date="2020-08" db="EMBL/GenBank/DDBJ databases">
        <title>Sequencing the genomes of 1000 actinobacteria strains.</title>
        <authorList>
            <person name="Klenk H.-P."/>
        </authorList>
    </citation>
    <scope>NUCLEOTIDE SEQUENCE [LARGE SCALE GENOMIC DNA]</scope>
    <source>
        <strain evidence="1 2">DSM 45362</strain>
    </source>
</reference>
<accession>A0A841BZJ2</accession>
<protein>
    <submittedName>
        <fullName evidence="1">Uncharacterized protein</fullName>
    </submittedName>
</protein>
<name>A0A841BZJ2_9ACTN</name>
<gene>
    <name evidence="1" type="ORF">F4553_006988</name>
</gene>
<proteinExistence type="predicted"/>
<organism evidence="1 2">
    <name type="scientific">Allocatelliglobosispora scoriae</name>
    <dbReference type="NCBI Taxonomy" id="643052"/>
    <lineage>
        <taxon>Bacteria</taxon>
        <taxon>Bacillati</taxon>
        <taxon>Actinomycetota</taxon>
        <taxon>Actinomycetes</taxon>
        <taxon>Micromonosporales</taxon>
        <taxon>Micromonosporaceae</taxon>
        <taxon>Allocatelliglobosispora</taxon>
    </lineage>
</organism>
<dbReference type="Proteomes" id="UP000587527">
    <property type="component" value="Unassembled WGS sequence"/>
</dbReference>
<evidence type="ECO:0000313" key="2">
    <source>
        <dbReference type="Proteomes" id="UP000587527"/>
    </source>
</evidence>
<dbReference type="RefSeq" id="WP_184844926.1">
    <property type="nucleotide sequence ID" value="NZ_JACHMN010000003.1"/>
</dbReference>